<proteinExistence type="predicted"/>
<keyword evidence="2" id="KW-1185">Reference proteome</keyword>
<dbReference type="EMBL" id="CM024794">
    <property type="protein sequence ID" value="KAG8001716.1"/>
    <property type="molecule type" value="Genomic_DNA"/>
</dbReference>
<dbReference type="Proteomes" id="UP000805704">
    <property type="component" value="Chromosome 6"/>
</dbReference>
<evidence type="ECO:0000313" key="2">
    <source>
        <dbReference type="Proteomes" id="UP000805704"/>
    </source>
</evidence>
<gene>
    <name evidence="1" type="primary">DUSP14</name>
    <name evidence="1" type="ORF">GBF38_002741</name>
</gene>
<reference evidence="1" key="1">
    <citation type="submission" date="2020-04" db="EMBL/GenBank/DDBJ databases">
        <title>A chromosome-scale assembly and high-density genetic map of the yellow drum (Nibea albiflora) genome.</title>
        <authorList>
            <person name="Xu D."/>
            <person name="Zhang W."/>
            <person name="Chen R."/>
            <person name="Tan P."/>
            <person name="Wang L."/>
            <person name="Song H."/>
            <person name="Tian L."/>
            <person name="Zhu Q."/>
            <person name="Wang B."/>
        </authorList>
    </citation>
    <scope>NUCLEOTIDE SEQUENCE</scope>
    <source>
        <strain evidence="1">ZJHYS-2018</strain>
    </source>
</reference>
<organism evidence="1 2">
    <name type="scientific">Nibea albiflora</name>
    <name type="common">Yellow drum</name>
    <name type="synonym">Corvina albiflora</name>
    <dbReference type="NCBI Taxonomy" id="240163"/>
    <lineage>
        <taxon>Eukaryota</taxon>
        <taxon>Metazoa</taxon>
        <taxon>Chordata</taxon>
        <taxon>Craniata</taxon>
        <taxon>Vertebrata</taxon>
        <taxon>Euteleostomi</taxon>
        <taxon>Actinopterygii</taxon>
        <taxon>Neopterygii</taxon>
        <taxon>Teleostei</taxon>
        <taxon>Neoteleostei</taxon>
        <taxon>Acanthomorphata</taxon>
        <taxon>Eupercaria</taxon>
        <taxon>Sciaenidae</taxon>
        <taxon>Nibea</taxon>
    </lineage>
</organism>
<sequence length="67" mass="7798">LCVFRFEGLSSVGLMKRFWSSGPFIRPNAGFWRQLMDYERALFNRTTVRMVTTPAGVLPKLCRMPRT</sequence>
<accession>A0ACB7ELJ5</accession>
<comment type="caution">
    <text evidence="1">The sequence shown here is derived from an EMBL/GenBank/DDBJ whole genome shotgun (WGS) entry which is preliminary data.</text>
</comment>
<feature type="non-terminal residue" evidence="1">
    <location>
        <position position="1"/>
    </location>
</feature>
<name>A0ACB7ELJ5_NIBAL</name>
<evidence type="ECO:0000313" key="1">
    <source>
        <dbReference type="EMBL" id="KAG8001716.1"/>
    </source>
</evidence>
<protein>
    <submittedName>
        <fullName evidence="1">Dual specificity protein phosphatase 14</fullName>
    </submittedName>
</protein>